<reference evidence="2 3" key="1">
    <citation type="journal article" date="2024" name="Proc. Natl. Acad. Sci. U.S.A.">
        <title>The genetic regulatory architecture and epigenomic basis for age-related changes in rattlesnake venom.</title>
        <authorList>
            <person name="Hogan M.P."/>
            <person name="Holding M.L."/>
            <person name="Nystrom G.S."/>
            <person name="Colston T.J."/>
            <person name="Bartlett D.A."/>
            <person name="Mason A.J."/>
            <person name="Ellsworth S.A."/>
            <person name="Rautsaw R.M."/>
            <person name="Lawrence K.C."/>
            <person name="Strickland J.L."/>
            <person name="He B."/>
            <person name="Fraser P."/>
            <person name="Margres M.J."/>
            <person name="Gilbert D.M."/>
            <person name="Gibbs H.L."/>
            <person name="Parkinson C.L."/>
            <person name="Rokyta D.R."/>
        </authorList>
    </citation>
    <scope>NUCLEOTIDE SEQUENCE [LARGE SCALE GENOMIC DNA]</scope>
    <source>
        <strain evidence="2">DRR0105</strain>
    </source>
</reference>
<evidence type="ECO:0000256" key="1">
    <source>
        <dbReference type="SAM" id="MobiDB-lite"/>
    </source>
</evidence>
<dbReference type="AlphaFoldDB" id="A0AAW1BVW0"/>
<comment type="caution">
    <text evidence="2">The sequence shown here is derived from an EMBL/GenBank/DDBJ whole genome shotgun (WGS) entry which is preliminary data.</text>
</comment>
<feature type="region of interest" description="Disordered" evidence="1">
    <location>
        <begin position="29"/>
        <end position="58"/>
    </location>
</feature>
<protein>
    <submittedName>
        <fullName evidence="2">Uncharacterized protein</fullName>
    </submittedName>
</protein>
<organism evidence="2 3">
    <name type="scientific">Crotalus adamanteus</name>
    <name type="common">Eastern diamondback rattlesnake</name>
    <dbReference type="NCBI Taxonomy" id="8729"/>
    <lineage>
        <taxon>Eukaryota</taxon>
        <taxon>Metazoa</taxon>
        <taxon>Chordata</taxon>
        <taxon>Craniata</taxon>
        <taxon>Vertebrata</taxon>
        <taxon>Euteleostomi</taxon>
        <taxon>Lepidosauria</taxon>
        <taxon>Squamata</taxon>
        <taxon>Bifurcata</taxon>
        <taxon>Unidentata</taxon>
        <taxon>Episquamata</taxon>
        <taxon>Toxicofera</taxon>
        <taxon>Serpentes</taxon>
        <taxon>Colubroidea</taxon>
        <taxon>Viperidae</taxon>
        <taxon>Crotalinae</taxon>
        <taxon>Crotalus</taxon>
    </lineage>
</organism>
<sequence length="145" mass="16115">MSVWTYVPMEVDIGMQNILTLDSTGLGDANHSRSEHKTLSSQAEIQKGTRNKQSDSRKNFATNQINSGQREIHLSERPKFITFSSCYEFTGKQAAQCPFPCAERKGSSFSLLRYAGTQVVLPISFTSFGVANKPFSTSLLLAYLH</sequence>
<gene>
    <name evidence="2" type="ORF">NXF25_004909</name>
</gene>
<proteinExistence type="predicted"/>
<name>A0AAW1BVW0_CROAD</name>
<evidence type="ECO:0000313" key="3">
    <source>
        <dbReference type="Proteomes" id="UP001474421"/>
    </source>
</evidence>
<keyword evidence="3" id="KW-1185">Reference proteome</keyword>
<evidence type="ECO:0000313" key="2">
    <source>
        <dbReference type="EMBL" id="KAK9406135.1"/>
    </source>
</evidence>
<dbReference type="EMBL" id="JAOTOJ010000002">
    <property type="protein sequence ID" value="KAK9406135.1"/>
    <property type="molecule type" value="Genomic_DNA"/>
</dbReference>
<dbReference type="Proteomes" id="UP001474421">
    <property type="component" value="Unassembled WGS sequence"/>
</dbReference>
<accession>A0AAW1BVW0</accession>